<dbReference type="PANTHER" id="PTHR23257:SF958">
    <property type="entry name" value="SERINE_THREONINE-PROTEIN KINASE WNK4"/>
    <property type="match status" value="1"/>
</dbReference>
<dbReference type="RefSeq" id="XP_018693823.1">
    <property type="nucleotide sequence ID" value="XM_018836970.1"/>
</dbReference>
<dbReference type="InterPro" id="IPR050167">
    <property type="entry name" value="Ser_Thr_protein_kinase"/>
</dbReference>
<organism evidence="2 3">
    <name type="scientific">Fonsecaea erecta</name>
    <dbReference type="NCBI Taxonomy" id="1367422"/>
    <lineage>
        <taxon>Eukaryota</taxon>
        <taxon>Fungi</taxon>
        <taxon>Dikarya</taxon>
        <taxon>Ascomycota</taxon>
        <taxon>Pezizomycotina</taxon>
        <taxon>Eurotiomycetes</taxon>
        <taxon>Chaetothyriomycetidae</taxon>
        <taxon>Chaetothyriales</taxon>
        <taxon>Herpotrichiellaceae</taxon>
        <taxon>Fonsecaea</taxon>
    </lineage>
</organism>
<sequence>MSTGDDKQLPLDRRSLRFINCGVSGMVYAVDEFSVVKWPGGGENNSRELEIERRIFERLGEHPRIVKVLRVERDMLVLERLQYPLRLQMHELRGSGAKPAVKDILKWSAQAAEGMQYFHSKSVYQVDIGLHNLLLDWDDNVKYCDFAGSSLDGQKALVLGSERTEHPSWSGIPWVQSEIFSLGCMIYEISTTQRVYEGKDELEMQSLYAKGVFPQTEDLLLGPVMRKCWTGGYEDVGLAAAEIRAIQRRTLLGDPNFTLFEVMQHKKAQQSGGGKLSLFSKSSAVGPLLT</sequence>
<dbReference type="Proteomes" id="UP000078343">
    <property type="component" value="Unassembled WGS sequence"/>
</dbReference>
<name>A0A178ZM38_9EURO</name>
<gene>
    <name evidence="2" type="ORF">AYL99_05458</name>
</gene>
<dbReference type="Gene3D" id="1.10.510.10">
    <property type="entry name" value="Transferase(Phosphotransferase) domain 1"/>
    <property type="match status" value="1"/>
</dbReference>
<dbReference type="PANTHER" id="PTHR23257">
    <property type="entry name" value="SERINE-THREONINE PROTEIN KINASE"/>
    <property type="match status" value="1"/>
</dbReference>
<evidence type="ECO:0000259" key="1">
    <source>
        <dbReference type="PROSITE" id="PS50011"/>
    </source>
</evidence>
<evidence type="ECO:0000313" key="2">
    <source>
        <dbReference type="EMBL" id="OAP60456.1"/>
    </source>
</evidence>
<dbReference type="SUPFAM" id="SSF56112">
    <property type="entry name" value="Protein kinase-like (PK-like)"/>
    <property type="match status" value="1"/>
</dbReference>
<comment type="caution">
    <text evidence="2">The sequence shown here is derived from an EMBL/GenBank/DDBJ whole genome shotgun (WGS) entry which is preliminary data.</text>
</comment>
<feature type="domain" description="Protein kinase" evidence="1">
    <location>
        <begin position="1"/>
        <end position="290"/>
    </location>
</feature>
<dbReference type="GeneID" id="30009626"/>
<accession>A0A178ZM38</accession>
<dbReference type="PROSITE" id="PS50011">
    <property type="entry name" value="PROTEIN_KINASE_DOM"/>
    <property type="match status" value="1"/>
</dbReference>
<protein>
    <recommendedName>
        <fullName evidence="1">Protein kinase domain-containing protein</fullName>
    </recommendedName>
</protein>
<dbReference type="GO" id="GO:0007165">
    <property type="term" value="P:signal transduction"/>
    <property type="evidence" value="ECO:0007669"/>
    <property type="project" value="TreeGrafter"/>
</dbReference>
<keyword evidence="3" id="KW-1185">Reference proteome</keyword>
<dbReference type="EMBL" id="LVYI01000004">
    <property type="protein sequence ID" value="OAP60456.1"/>
    <property type="molecule type" value="Genomic_DNA"/>
</dbReference>
<dbReference type="GO" id="GO:0005737">
    <property type="term" value="C:cytoplasm"/>
    <property type="evidence" value="ECO:0007669"/>
    <property type="project" value="TreeGrafter"/>
</dbReference>
<dbReference type="AlphaFoldDB" id="A0A178ZM38"/>
<dbReference type="InterPro" id="IPR011009">
    <property type="entry name" value="Kinase-like_dom_sf"/>
</dbReference>
<reference evidence="2 3" key="1">
    <citation type="submission" date="2016-04" db="EMBL/GenBank/DDBJ databases">
        <title>Draft genome of Fonsecaea erecta CBS 125763.</title>
        <authorList>
            <person name="Weiss V.A."/>
            <person name="Vicente V.A."/>
            <person name="Raittz R.T."/>
            <person name="Moreno L.F."/>
            <person name="De Souza E.M."/>
            <person name="Pedrosa F.O."/>
            <person name="Steffens M.B."/>
            <person name="Faoro H."/>
            <person name="Tadra-Sfeir M.Z."/>
            <person name="Najafzadeh M.J."/>
            <person name="Felipe M.S."/>
            <person name="Teixeira M."/>
            <person name="Sun J."/>
            <person name="Xi L."/>
            <person name="Gomes R."/>
            <person name="De Azevedo C.M."/>
            <person name="Salgado C.G."/>
            <person name="Da Silva M.B."/>
            <person name="Nascimento M.F."/>
            <person name="Queiroz-Telles F."/>
            <person name="Attili D.S."/>
            <person name="Gorbushina A."/>
        </authorList>
    </citation>
    <scope>NUCLEOTIDE SEQUENCE [LARGE SCALE GENOMIC DNA]</scope>
    <source>
        <strain evidence="2 3">CBS 125763</strain>
    </source>
</reference>
<proteinExistence type="predicted"/>
<dbReference type="OrthoDB" id="5338352at2759"/>
<evidence type="ECO:0000313" key="3">
    <source>
        <dbReference type="Proteomes" id="UP000078343"/>
    </source>
</evidence>
<dbReference type="SMART" id="SM00220">
    <property type="entry name" value="S_TKc"/>
    <property type="match status" value="1"/>
</dbReference>
<dbReference type="InterPro" id="IPR000719">
    <property type="entry name" value="Prot_kinase_dom"/>
</dbReference>
<dbReference type="InterPro" id="IPR001245">
    <property type="entry name" value="Ser-Thr/Tyr_kinase_cat_dom"/>
</dbReference>
<dbReference type="GO" id="GO:0005524">
    <property type="term" value="F:ATP binding"/>
    <property type="evidence" value="ECO:0007669"/>
    <property type="project" value="InterPro"/>
</dbReference>
<dbReference type="Pfam" id="PF07714">
    <property type="entry name" value="PK_Tyr_Ser-Thr"/>
    <property type="match status" value="1"/>
</dbReference>
<dbReference type="GO" id="GO:0004672">
    <property type="term" value="F:protein kinase activity"/>
    <property type="evidence" value="ECO:0007669"/>
    <property type="project" value="InterPro"/>
</dbReference>
<dbReference type="STRING" id="1367422.A0A178ZM38"/>